<keyword evidence="4" id="KW-0732">Signal</keyword>
<evidence type="ECO:0000256" key="3">
    <source>
        <dbReference type="ARBA" id="ARBA00022475"/>
    </source>
</evidence>
<comment type="caution">
    <text evidence="8">The sequence shown here is derived from an EMBL/GenBank/DDBJ whole genome shotgun (WGS) entry which is preliminary data.</text>
</comment>
<dbReference type="InterPro" id="IPR003760">
    <property type="entry name" value="PnrA-like"/>
</dbReference>
<protein>
    <recommendedName>
        <fullName evidence="7">ABC transporter substrate-binding protein PnrA-like domain-containing protein</fullName>
    </recommendedName>
</protein>
<comment type="subcellular location">
    <subcellularLocation>
        <location evidence="1">Cell membrane</location>
        <topology evidence="1">Lipid-anchor</topology>
    </subcellularLocation>
</comment>
<dbReference type="SUPFAM" id="SSF53822">
    <property type="entry name" value="Periplasmic binding protein-like I"/>
    <property type="match status" value="1"/>
</dbReference>
<reference evidence="8" key="1">
    <citation type="submission" date="2019-08" db="EMBL/GenBank/DDBJ databases">
        <authorList>
            <person name="Kucharzyk K."/>
            <person name="Murdoch R.W."/>
            <person name="Higgins S."/>
            <person name="Loffler F."/>
        </authorList>
    </citation>
    <scope>NUCLEOTIDE SEQUENCE</scope>
</reference>
<dbReference type="InterPro" id="IPR050957">
    <property type="entry name" value="BMP_lipoprotein"/>
</dbReference>
<sequence length="329" mass="35319">MKKALSMILALLLLMTVSLAGPVLVEAEKSGVIALLIPAAVGDPFIQLCVKGLEKLATETGRELKIIETLDKAEYEDQVRAMAELGSNPVYCMWGDLSEIALQVAADYPDTTFICSDVYMKTNAPNVSSISVDPYGASFVAGYLAAKNTQVNKVGFIAHADRPVSRRYRDGYIAGVKYTNPDVAVEVTYVGDDQDPVKGREVAKLMIQNNGVDVIFQSASLSGLGVISGCEELGVKCIGSDDWQGGVAPVVFWSALKPFDTALYNEGKTVIDGKFVSGDKSFGMATGLPTYDARDFEKLPEDQKAGVLDIIEKAQNGTIVLAEDENIVK</sequence>
<keyword evidence="6" id="KW-0449">Lipoprotein</keyword>
<dbReference type="CDD" id="cd19964">
    <property type="entry name" value="PBP1_BMP-like"/>
    <property type="match status" value="1"/>
</dbReference>
<dbReference type="PANTHER" id="PTHR34296">
    <property type="entry name" value="TRANSCRIPTIONAL ACTIVATOR PROTEIN MED"/>
    <property type="match status" value="1"/>
</dbReference>
<comment type="similarity">
    <text evidence="2">Belongs to the BMP lipoprotein family.</text>
</comment>
<dbReference type="GO" id="GO:0005886">
    <property type="term" value="C:plasma membrane"/>
    <property type="evidence" value="ECO:0007669"/>
    <property type="project" value="UniProtKB-SubCell"/>
</dbReference>
<gene>
    <name evidence="8" type="ORF">SDC9_100779</name>
</gene>
<evidence type="ECO:0000313" key="8">
    <source>
        <dbReference type="EMBL" id="MPM54007.1"/>
    </source>
</evidence>
<dbReference type="EMBL" id="VSSQ01014606">
    <property type="protein sequence ID" value="MPM54007.1"/>
    <property type="molecule type" value="Genomic_DNA"/>
</dbReference>
<evidence type="ECO:0000256" key="5">
    <source>
        <dbReference type="ARBA" id="ARBA00023136"/>
    </source>
</evidence>
<keyword evidence="3" id="KW-1003">Cell membrane</keyword>
<evidence type="ECO:0000256" key="4">
    <source>
        <dbReference type="ARBA" id="ARBA00022729"/>
    </source>
</evidence>
<evidence type="ECO:0000256" key="6">
    <source>
        <dbReference type="ARBA" id="ARBA00023288"/>
    </source>
</evidence>
<dbReference type="InterPro" id="IPR028082">
    <property type="entry name" value="Peripla_BP_I"/>
</dbReference>
<dbReference type="PANTHER" id="PTHR34296:SF2">
    <property type="entry name" value="ABC TRANSPORTER GUANOSINE-BINDING PROTEIN NUPN"/>
    <property type="match status" value="1"/>
</dbReference>
<evidence type="ECO:0000256" key="2">
    <source>
        <dbReference type="ARBA" id="ARBA00008610"/>
    </source>
</evidence>
<dbReference type="Pfam" id="PF02608">
    <property type="entry name" value="Bmp"/>
    <property type="match status" value="1"/>
</dbReference>
<name>A0A645ALT7_9ZZZZ</name>
<feature type="domain" description="ABC transporter substrate-binding protein PnrA-like" evidence="7">
    <location>
        <begin position="32"/>
        <end position="276"/>
    </location>
</feature>
<dbReference type="AlphaFoldDB" id="A0A645ALT7"/>
<evidence type="ECO:0000256" key="1">
    <source>
        <dbReference type="ARBA" id="ARBA00004193"/>
    </source>
</evidence>
<proteinExistence type="inferred from homology"/>
<evidence type="ECO:0000259" key="7">
    <source>
        <dbReference type="Pfam" id="PF02608"/>
    </source>
</evidence>
<organism evidence="8">
    <name type="scientific">bioreactor metagenome</name>
    <dbReference type="NCBI Taxonomy" id="1076179"/>
    <lineage>
        <taxon>unclassified sequences</taxon>
        <taxon>metagenomes</taxon>
        <taxon>ecological metagenomes</taxon>
    </lineage>
</organism>
<dbReference type="Gene3D" id="3.40.50.2300">
    <property type="match status" value="2"/>
</dbReference>
<accession>A0A645ALT7</accession>
<keyword evidence="5" id="KW-0472">Membrane</keyword>